<dbReference type="InterPro" id="IPR016047">
    <property type="entry name" value="M23ase_b-sheet_dom"/>
</dbReference>
<dbReference type="Proteomes" id="UP001596439">
    <property type="component" value="Unassembled WGS sequence"/>
</dbReference>
<protein>
    <submittedName>
        <fullName evidence="2">M23 family metallopeptidase</fullName>
        <ecNumber evidence="2">3.4.24.-</ecNumber>
    </submittedName>
</protein>
<evidence type="ECO:0000313" key="3">
    <source>
        <dbReference type="Proteomes" id="UP001596439"/>
    </source>
</evidence>
<dbReference type="Gene3D" id="2.70.70.10">
    <property type="entry name" value="Glucose Permease (Domain IIA)"/>
    <property type="match status" value="1"/>
</dbReference>
<feature type="domain" description="M23ase beta-sheet core" evidence="1">
    <location>
        <begin position="31"/>
        <end position="134"/>
    </location>
</feature>
<dbReference type="RefSeq" id="WP_214787116.1">
    <property type="nucleotide sequence ID" value="NZ_JANIEL010000112.1"/>
</dbReference>
<name>A0ABW2PL90_9BACL</name>
<organism evidence="2 3">
    <name type="scientific">Exiguobacterium aestuarii</name>
    <dbReference type="NCBI Taxonomy" id="273527"/>
    <lineage>
        <taxon>Bacteria</taxon>
        <taxon>Bacillati</taxon>
        <taxon>Bacillota</taxon>
        <taxon>Bacilli</taxon>
        <taxon>Bacillales</taxon>
        <taxon>Bacillales Family XII. Incertae Sedis</taxon>
        <taxon>Exiguobacterium</taxon>
    </lineage>
</organism>
<reference evidence="3" key="1">
    <citation type="journal article" date="2019" name="Int. J. Syst. Evol. Microbiol.">
        <title>The Global Catalogue of Microorganisms (GCM) 10K type strain sequencing project: providing services to taxonomists for standard genome sequencing and annotation.</title>
        <authorList>
            <consortium name="The Broad Institute Genomics Platform"/>
            <consortium name="The Broad Institute Genome Sequencing Center for Infectious Disease"/>
            <person name="Wu L."/>
            <person name="Ma J."/>
        </authorList>
    </citation>
    <scope>NUCLEOTIDE SEQUENCE [LARGE SCALE GENOMIC DNA]</scope>
    <source>
        <strain evidence="3">CCUG 55590</strain>
    </source>
</reference>
<dbReference type="EC" id="3.4.24.-" evidence="2"/>
<dbReference type="EMBL" id="JBHTCE010000001">
    <property type="protein sequence ID" value="MFC7389272.1"/>
    <property type="molecule type" value="Genomic_DNA"/>
</dbReference>
<comment type="caution">
    <text evidence="2">The sequence shown here is derived from an EMBL/GenBank/DDBJ whole genome shotgun (WGS) entry which is preliminary data.</text>
</comment>
<keyword evidence="3" id="KW-1185">Reference proteome</keyword>
<evidence type="ECO:0000313" key="2">
    <source>
        <dbReference type="EMBL" id="MFC7389272.1"/>
    </source>
</evidence>
<dbReference type="CDD" id="cd12797">
    <property type="entry name" value="M23_peptidase"/>
    <property type="match status" value="1"/>
</dbReference>
<keyword evidence="2" id="KW-0378">Hydrolase</keyword>
<accession>A0ABW2PL90</accession>
<sequence>MIEKAILPLNNARITAGFKNESYFKRMGFEHFGTDMADLKRKDFAVYAPFKMKIVAVGYDNVMGGSIIATSVNPIDVHYGPEKGAHHLTVRMAHLDKMYVKVGEIVAPEDSKIADYGNTGKYPIGSHLHIEIDTDVEYPRYSPTLSGSSNIWEAGTDTTINPMDVFKVDVKGQRGYKQSFSHAKSSGSWIKSDDKTTVDLDGKIVNAKGV</sequence>
<dbReference type="InterPro" id="IPR011055">
    <property type="entry name" value="Dup_hybrid_motif"/>
</dbReference>
<evidence type="ECO:0000259" key="1">
    <source>
        <dbReference type="Pfam" id="PF01551"/>
    </source>
</evidence>
<dbReference type="SUPFAM" id="SSF51261">
    <property type="entry name" value="Duplicated hybrid motif"/>
    <property type="match status" value="1"/>
</dbReference>
<dbReference type="Pfam" id="PF01551">
    <property type="entry name" value="Peptidase_M23"/>
    <property type="match status" value="1"/>
</dbReference>
<gene>
    <name evidence="2" type="ORF">ACFQO8_03885</name>
</gene>
<dbReference type="GO" id="GO:0016787">
    <property type="term" value="F:hydrolase activity"/>
    <property type="evidence" value="ECO:0007669"/>
    <property type="project" value="UniProtKB-KW"/>
</dbReference>
<proteinExistence type="predicted"/>